<dbReference type="EMBL" id="JBHTAS010000003">
    <property type="protein sequence ID" value="MFC7143077.1"/>
    <property type="molecule type" value="Genomic_DNA"/>
</dbReference>
<dbReference type="RefSeq" id="WP_382261974.1">
    <property type="nucleotide sequence ID" value="NZ_JBHTAS010000003.1"/>
</dbReference>
<proteinExistence type="predicted"/>
<dbReference type="Proteomes" id="UP001596432">
    <property type="component" value="Unassembled WGS sequence"/>
</dbReference>
<dbReference type="AlphaFoldDB" id="A0ABD5Y752"/>
<accession>A0ABD5Y752</accession>
<comment type="caution">
    <text evidence="1">The sequence shown here is derived from an EMBL/GenBank/DDBJ whole genome shotgun (WGS) entry which is preliminary data.</text>
</comment>
<protein>
    <submittedName>
        <fullName evidence="1">Four-helix bundle copper-binding protein</fullName>
    </submittedName>
</protein>
<name>A0ABD5Y752_9EURY</name>
<reference evidence="1 2" key="1">
    <citation type="journal article" date="2019" name="Int. J. Syst. Evol. Microbiol.">
        <title>The Global Catalogue of Microorganisms (GCM) 10K type strain sequencing project: providing services to taxonomists for standard genome sequencing and annotation.</title>
        <authorList>
            <consortium name="The Broad Institute Genomics Platform"/>
            <consortium name="The Broad Institute Genome Sequencing Center for Infectious Disease"/>
            <person name="Wu L."/>
            <person name="Ma J."/>
        </authorList>
    </citation>
    <scope>NUCLEOTIDE SEQUENCE [LARGE SCALE GENOMIC DNA]</scope>
    <source>
        <strain evidence="1 2">XZYJT29</strain>
    </source>
</reference>
<gene>
    <name evidence="1" type="ORF">ACFQMA_25085</name>
</gene>
<evidence type="ECO:0000313" key="1">
    <source>
        <dbReference type="EMBL" id="MFC7143077.1"/>
    </source>
</evidence>
<dbReference type="Gene3D" id="1.20.1270.360">
    <property type="match status" value="1"/>
</dbReference>
<keyword evidence="2" id="KW-1185">Reference proteome</keyword>
<dbReference type="Pfam" id="PF03860">
    <property type="entry name" value="Csp"/>
    <property type="match status" value="1"/>
</dbReference>
<sequence>MNQQPMMQSGGTLPQQTRTALHEVAQAIQVCGWCADQCIQSADPNMIECIRMCEDVVELGEAVLAIAPRSSRYTTQLVQAFQQAAQECAQECGHHQASHCQECASVLPQAVSATQQLTQGQQMGSMGGAQQTW</sequence>
<organism evidence="1 2">
    <name type="scientific">Halosimplex aquaticum</name>
    <dbReference type="NCBI Taxonomy" id="3026162"/>
    <lineage>
        <taxon>Archaea</taxon>
        <taxon>Methanobacteriati</taxon>
        <taxon>Methanobacteriota</taxon>
        <taxon>Stenosarchaea group</taxon>
        <taxon>Halobacteria</taxon>
        <taxon>Halobacteriales</taxon>
        <taxon>Haloarculaceae</taxon>
        <taxon>Halosimplex</taxon>
    </lineage>
</organism>
<evidence type="ECO:0000313" key="2">
    <source>
        <dbReference type="Proteomes" id="UP001596432"/>
    </source>
</evidence>
<dbReference type="InterPro" id="IPR005560">
    <property type="entry name" value="Csp_YhjQ"/>
</dbReference>